<dbReference type="OrthoDB" id="129238at2157"/>
<dbReference type="Proteomes" id="UP000218615">
    <property type="component" value="Unassembled WGS sequence"/>
</dbReference>
<name>A0A284VRI5_9EURY</name>
<dbReference type="RefSeq" id="WP_096206519.1">
    <property type="nucleotide sequence ID" value="NZ_FZMP01000198.1"/>
</dbReference>
<keyword evidence="2" id="KW-1185">Reference proteome</keyword>
<protein>
    <submittedName>
        <fullName evidence="1">Uncharacterized protein</fullName>
    </submittedName>
</protein>
<reference evidence="2" key="1">
    <citation type="submission" date="2017-06" db="EMBL/GenBank/DDBJ databases">
        <authorList>
            <person name="Cremers G."/>
        </authorList>
    </citation>
    <scope>NUCLEOTIDE SEQUENCE [LARGE SCALE GENOMIC DNA]</scope>
</reference>
<evidence type="ECO:0000313" key="2">
    <source>
        <dbReference type="Proteomes" id="UP000218615"/>
    </source>
</evidence>
<proteinExistence type="predicted"/>
<evidence type="ECO:0000313" key="1">
    <source>
        <dbReference type="EMBL" id="SNQ61890.1"/>
    </source>
</evidence>
<sequence length="66" mass="7582">MIEERPAKRVHVFKCPKCGREERLDEQDMTNLKGVFCGDFSCSNDYCKEDRIEIVDADNNVTAVIV</sequence>
<accession>A0A284VRI5</accession>
<organism evidence="1 2">
    <name type="scientific">Candidatus Methanoperedens nitratireducens</name>
    <dbReference type="NCBI Taxonomy" id="1392998"/>
    <lineage>
        <taxon>Archaea</taxon>
        <taxon>Methanobacteriati</taxon>
        <taxon>Methanobacteriota</taxon>
        <taxon>Stenosarchaea group</taxon>
        <taxon>Methanomicrobia</taxon>
        <taxon>Methanosarcinales</taxon>
        <taxon>ANME-2 cluster</taxon>
        <taxon>Candidatus Methanoperedentaceae</taxon>
        <taxon>Candidatus Methanoperedens</taxon>
    </lineage>
</organism>
<dbReference type="AlphaFoldDB" id="A0A284VRI5"/>
<gene>
    <name evidence="1" type="ORF">MNV_510006</name>
</gene>
<dbReference type="EMBL" id="FZMP01000198">
    <property type="protein sequence ID" value="SNQ61890.1"/>
    <property type="molecule type" value="Genomic_DNA"/>
</dbReference>